<dbReference type="Proteomes" id="UP001594351">
    <property type="component" value="Unassembled WGS sequence"/>
</dbReference>
<evidence type="ECO:0000256" key="1">
    <source>
        <dbReference type="SAM" id="Phobius"/>
    </source>
</evidence>
<dbReference type="EMBL" id="JBHPBY010000407">
    <property type="protein sequence ID" value="MFC1853028.1"/>
    <property type="molecule type" value="Genomic_DNA"/>
</dbReference>
<accession>A0ABV6Z3K4</accession>
<sequence>MDHNTTKPDDYLSLRWITQKKWVLLLSSMVFILVAFIAQMTLKEWFWGYTMDFTRTEFKPAVGIPLIFKYESKICLSGNNSIILSFDSPPPCMSWDIQLWSRFGNLEESFSSNDISMKGTQWHICLGSHQVCDNWLRTTYRGRGWVILRMFGPKEDVHNFPQLRFHYLKSKLP</sequence>
<protein>
    <submittedName>
        <fullName evidence="2">Uncharacterized protein</fullName>
    </submittedName>
</protein>
<proteinExistence type="predicted"/>
<feature type="transmembrane region" description="Helical" evidence="1">
    <location>
        <begin position="22"/>
        <end position="42"/>
    </location>
</feature>
<keyword evidence="1" id="KW-0472">Membrane</keyword>
<keyword evidence="1" id="KW-0812">Transmembrane</keyword>
<name>A0ABV6Z3K4_UNCC1</name>
<evidence type="ECO:0000313" key="3">
    <source>
        <dbReference type="Proteomes" id="UP001594351"/>
    </source>
</evidence>
<comment type="caution">
    <text evidence="2">The sequence shown here is derived from an EMBL/GenBank/DDBJ whole genome shotgun (WGS) entry which is preliminary data.</text>
</comment>
<organism evidence="2 3">
    <name type="scientific">candidate division CSSED10-310 bacterium</name>
    <dbReference type="NCBI Taxonomy" id="2855610"/>
    <lineage>
        <taxon>Bacteria</taxon>
        <taxon>Bacteria division CSSED10-310</taxon>
    </lineage>
</organism>
<gene>
    <name evidence="2" type="ORF">ACFL27_22755</name>
</gene>
<keyword evidence="1" id="KW-1133">Transmembrane helix</keyword>
<evidence type="ECO:0000313" key="2">
    <source>
        <dbReference type="EMBL" id="MFC1853028.1"/>
    </source>
</evidence>
<reference evidence="2 3" key="1">
    <citation type="submission" date="2024-09" db="EMBL/GenBank/DDBJ databases">
        <title>Laminarin stimulates single cell rates of sulfate reduction while oxygen inhibits transcriptomic activity in coastal marine sediment.</title>
        <authorList>
            <person name="Lindsay M."/>
            <person name="Orcutt B."/>
            <person name="Emerson D."/>
            <person name="Stepanauskas R."/>
            <person name="D'Angelo T."/>
        </authorList>
    </citation>
    <scope>NUCLEOTIDE SEQUENCE [LARGE SCALE GENOMIC DNA]</scope>
    <source>
        <strain evidence="2">SAG AM-311-K15</strain>
    </source>
</reference>
<keyword evidence="3" id="KW-1185">Reference proteome</keyword>